<dbReference type="SUPFAM" id="SSF51161">
    <property type="entry name" value="Trimeric LpxA-like enzymes"/>
    <property type="match status" value="1"/>
</dbReference>
<gene>
    <name evidence="5" type="ORF">DPRO_3359</name>
</gene>
<dbReference type="CDD" id="cd03349">
    <property type="entry name" value="LbH_XAT"/>
    <property type="match status" value="1"/>
</dbReference>
<dbReference type="GO" id="GO:0016746">
    <property type="term" value="F:acyltransferase activity"/>
    <property type="evidence" value="ECO:0007669"/>
    <property type="project" value="UniProtKB-KW"/>
</dbReference>
<evidence type="ECO:0000256" key="1">
    <source>
        <dbReference type="ARBA" id="ARBA00007274"/>
    </source>
</evidence>
<evidence type="ECO:0000256" key="2">
    <source>
        <dbReference type="ARBA" id="ARBA00022679"/>
    </source>
</evidence>
<keyword evidence="4" id="KW-0012">Acyltransferase</keyword>
<dbReference type="InterPro" id="IPR018357">
    <property type="entry name" value="Hexapep_transf_CS"/>
</dbReference>
<protein>
    <submittedName>
        <fullName evidence="5">Acetyltransferase</fullName>
    </submittedName>
</protein>
<keyword evidence="3" id="KW-0677">Repeat</keyword>
<evidence type="ECO:0000256" key="4">
    <source>
        <dbReference type="ARBA" id="ARBA00023315"/>
    </source>
</evidence>
<dbReference type="EMBL" id="LT907975">
    <property type="protein sequence ID" value="SOB60272.1"/>
    <property type="molecule type" value="Genomic_DNA"/>
</dbReference>
<dbReference type="InterPro" id="IPR017694">
    <property type="entry name" value="Phosphonate_tfrase_rpt"/>
</dbReference>
<proteinExistence type="inferred from homology"/>
<dbReference type="PROSITE" id="PS00101">
    <property type="entry name" value="HEXAPEP_TRANSFERASES"/>
    <property type="match status" value="1"/>
</dbReference>
<dbReference type="AlphaFoldDB" id="A0A2C8FCU4"/>
<dbReference type="Pfam" id="PF00132">
    <property type="entry name" value="Hexapep"/>
    <property type="match status" value="1"/>
</dbReference>
<dbReference type="Proteomes" id="UP000219215">
    <property type="component" value="Chromosome DPRO"/>
</dbReference>
<reference evidence="6" key="1">
    <citation type="submission" date="2017-09" db="EMBL/GenBank/DDBJ databases">
        <authorList>
            <person name="Regsiter A."/>
            <person name="William W."/>
        </authorList>
    </citation>
    <scope>NUCLEOTIDE SEQUENCE [LARGE SCALE GENOMIC DNA]</scope>
    <source>
        <strain evidence="6">500-1</strain>
    </source>
</reference>
<dbReference type="InterPro" id="IPR011004">
    <property type="entry name" value="Trimer_LpxA-like_sf"/>
</dbReference>
<dbReference type="InterPro" id="IPR001451">
    <property type="entry name" value="Hexapep"/>
</dbReference>
<sequence>MSRVMKTDMINDTGKGLGVTPAVHPSAEVTDSTLGIYTEVLENCTVLESVVGDYSYLSPGCDVAYTDISKFVSIAAQVRIGPTNHPMWRATQHHFTYRSEKFGFGPDDDWLFDWRREQRTVIGNDVWLGHGAIVLPGVRVGHGAVVAAGAVVCKDVEPYSIVGGVPAKKIKDRFPVNIQARLVQLAWWDWDHDRIGNALEDFRILSIESFLDKYEKVEL</sequence>
<comment type="similarity">
    <text evidence="1">Belongs to the transferase hexapeptide repeat family.</text>
</comment>
<accession>A0A2C8FCU4</accession>
<evidence type="ECO:0000256" key="3">
    <source>
        <dbReference type="ARBA" id="ARBA00022737"/>
    </source>
</evidence>
<dbReference type="InterPro" id="IPR050179">
    <property type="entry name" value="Trans_hexapeptide_repeat"/>
</dbReference>
<keyword evidence="2 5" id="KW-0808">Transferase</keyword>
<organism evidence="5 6">
    <name type="scientific">Pseudodesulfovibrio profundus</name>
    <dbReference type="NCBI Taxonomy" id="57320"/>
    <lineage>
        <taxon>Bacteria</taxon>
        <taxon>Pseudomonadati</taxon>
        <taxon>Thermodesulfobacteriota</taxon>
        <taxon>Desulfovibrionia</taxon>
        <taxon>Desulfovibrionales</taxon>
        <taxon>Desulfovibrionaceae</taxon>
    </lineage>
</organism>
<dbReference type="PANTHER" id="PTHR43300">
    <property type="entry name" value="ACETYLTRANSFERASE"/>
    <property type="match status" value="1"/>
</dbReference>
<dbReference type="KEGG" id="pprf:DPRO_3359"/>
<dbReference type="PANTHER" id="PTHR43300:SF11">
    <property type="entry name" value="ACETYLTRANSFERASE RV3034C-RELATED"/>
    <property type="match status" value="1"/>
</dbReference>
<name>A0A2C8FCU4_9BACT</name>
<keyword evidence="6" id="KW-1185">Reference proteome</keyword>
<dbReference type="NCBIfam" id="TIGR03308">
    <property type="entry name" value="phn_thr-fam"/>
    <property type="match status" value="1"/>
</dbReference>
<evidence type="ECO:0000313" key="6">
    <source>
        <dbReference type="Proteomes" id="UP000219215"/>
    </source>
</evidence>
<dbReference type="Gene3D" id="2.160.10.10">
    <property type="entry name" value="Hexapeptide repeat proteins"/>
    <property type="match status" value="1"/>
</dbReference>
<evidence type="ECO:0000313" key="5">
    <source>
        <dbReference type="EMBL" id="SOB60272.1"/>
    </source>
</evidence>